<protein>
    <submittedName>
        <fullName evidence="2">Uncharacterized protein</fullName>
    </submittedName>
</protein>
<reference evidence="2" key="1">
    <citation type="journal article" date="2012" name="Science">
        <title>Fermentation, hydrogen, and sulfur metabolism in multiple uncultivated bacterial phyla.</title>
        <authorList>
            <person name="Wrighton K.C."/>
            <person name="Thomas B.C."/>
            <person name="Sharon I."/>
            <person name="Miller C.S."/>
            <person name="Castelle C.J."/>
            <person name="VerBerkmoes N.C."/>
            <person name="Wilkins M.J."/>
            <person name="Hettich R.L."/>
            <person name="Lipton M.S."/>
            <person name="Williams K.H."/>
            <person name="Long P.E."/>
            <person name="Banfield J.F."/>
        </authorList>
    </citation>
    <scope>NUCLEOTIDE SEQUENCE [LARGE SCALE GENOMIC DNA]</scope>
</reference>
<proteinExistence type="predicted"/>
<comment type="caution">
    <text evidence="2">The sequence shown here is derived from an EMBL/GenBank/DDBJ whole genome shotgun (WGS) entry which is preliminary data.</text>
</comment>
<keyword evidence="1" id="KW-1133">Transmembrane helix</keyword>
<feature type="transmembrane region" description="Helical" evidence="1">
    <location>
        <begin position="13"/>
        <end position="32"/>
    </location>
</feature>
<organism evidence="2">
    <name type="scientific">uncultured bacterium</name>
    <name type="common">gcode 4</name>
    <dbReference type="NCBI Taxonomy" id="1234023"/>
    <lineage>
        <taxon>Bacteria</taxon>
        <taxon>environmental samples</taxon>
    </lineage>
</organism>
<feature type="transmembrane region" description="Helical" evidence="1">
    <location>
        <begin position="44"/>
        <end position="67"/>
    </location>
</feature>
<keyword evidence="1" id="KW-0472">Membrane</keyword>
<evidence type="ECO:0000256" key="1">
    <source>
        <dbReference type="SAM" id="Phobius"/>
    </source>
</evidence>
<keyword evidence="1" id="KW-0812">Transmembrane</keyword>
<name>K1YW07_9BACT</name>
<dbReference type="AlphaFoldDB" id="K1YW07"/>
<evidence type="ECO:0000313" key="2">
    <source>
        <dbReference type="EMBL" id="EKD29464.1"/>
    </source>
</evidence>
<dbReference type="EMBL" id="AMFJ01034396">
    <property type="protein sequence ID" value="EKD29464.1"/>
    <property type="molecule type" value="Genomic_DNA"/>
</dbReference>
<sequence length="137" mass="15746">PLYIYMNAVKPDFIIIIFTIHILTNILATSLIAEILSNYRYILLGVYGSFIGFFVASFISVVFFLSFSPSKTALYSLMGVIIVINFVITISRSLFEFVYSRIYIHTGNDQLGDIFSKMETEEKELVEKAQRELENFK</sequence>
<gene>
    <name evidence="2" type="ORF">ACD_78C00396G0001</name>
</gene>
<feature type="non-terminal residue" evidence="2">
    <location>
        <position position="1"/>
    </location>
</feature>
<accession>K1YW07</accession>
<feature type="transmembrane region" description="Helical" evidence="1">
    <location>
        <begin position="73"/>
        <end position="95"/>
    </location>
</feature>